<evidence type="ECO:0000256" key="4">
    <source>
        <dbReference type="ARBA" id="ARBA00011738"/>
    </source>
</evidence>
<keyword evidence="13" id="KW-0598">Phosphotransferase system</keyword>
<evidence type="ECO:0000256" key="8">
    <source>
        <dbReference type="ARBA" id="ARBA00022475"/>
    </source>
</evidence>
<dbReference type="PANTHER" id="PTHR33799:SF1">
    <property type="entry name" value="PTS SYSTEM MANNOSE-SPECIFIC EIIAB COMPONENT-RELATED"/>
    <property type="match status" value="1"/>
</dbReference>
<dbReference type="GO" id="GO:0008982">
    <property type="term" value="F:protein-N(PI)-phosphohistidine-sugar phosphotransferase activity"/>
    <property type="evidence" value="ECO:0007669"/>
    <property type="project" value="InterPro"/>
</dbReference>
<comment type="function">
    <text evidence="16">The phosphoenolpyruvate-dependent sugar phosphotransferase system (sugar PTS), a major carbohydrate active transport system, catalyzes the phosphorylation of incoming sugar substrates concomitantly with their translocation across the cell membrane. The enzyme II ManXYZ PTS system is involved in mannose transport.</text>
</comment>
<evidence type="ECO:0000256" key="12">
    <source>
        <dbReference type="ARBA" id="ARBA00022679"/>
    </source>
</evidence>
<feature type="domain" description="PTS EIIA type-4" evidence="19">
    <location>
        <begin position="1"/>
        <end position="122"/>
    </location>
</feature>
<evidence type="ECO:0000256" key="5">
    <source>
        <dbReference type="ARBA" id="ARBA00011929"/>
    </source>
</evidence>
<dbReference type="SUPFAM" id="SSF52728">
    <property type="entry name" value="PTS IIb component"/>
    <property type="match status" value="1"/>
</dbReference>
<organism evidence="21 22">
    <name type="scientific">Vagococcus humatus</name>
    <dbReference type="NCBI Taxonomy" id="1889241"/>
    <lineage>
        <taxon>Bacteria</taxon>
        <taxon>Bacillati</taxon>
        <taxon>Bacillota</taxon>
        <taxon>Bacilli</taxon>
        <taxon>Lactobacillales</taxon>
        <taxon>Enterococcaceae</taxon>
        <taxon>Vagococcus</taxon>
    </lineage>
</organism>
<keyword evidence="11" id="KW-0762">Sugar transport</keyword>
<evidence type="ECO:0000256" key="15">
    <source>
        <dbReference type="ARBA" id="ARBA00023136"/>
    </source>
</evidence>
<dbReference type="EMBL" id="PXZH01000001">
    <property type="protein sequence ID" value="RST89699.1"/>
    <property type="molecule type" value="Genomic_DNA"/>
</dbReference>
<dbReference type="PROSITE" id="PS51101">
    <property type="entry name" value="PTS_EIIB_TYPE_4"/>
    <property type="match status" value="1"/>
</dbReference>
<dbReference type="InterPro" id="IPR004701">
    <property type="entry name" value="PTS_EIIA_man-typ"/>
</dbReference>
<dbReference type="InterPro" id="IPR004720">
    <property type="entry name" value="PTS_IIB_sorbose-sp"/>
</dbReference>
<keyword evidence="10" id="KW-0597">Phosphoprotein</keyword>
<evidence type="ECO:0000256" key="13">
    <source>
        <dbReference type="ARBA" id="ARBA00022683"/>
    </source>
</evidence>
<dbReference type="InterPro" id="IPR051471">
    <property type="entry name" value="Bacterial_PTS_sugar_comp"/>
</dbReference>
<comment type="subcellular location">
    <subcellularLocation>
        <location evidence="2">Cell membrane</location>
    </subcellularLocation>
    <subcellularLocation>
        <location evidence="3">Cytoplasm</location>
    </subcellularLocation>
</comment>
<feature type="domain" description="PTS EIIB type-4" evidence="20">
    <location>
        <begin position="158"/>
        <end position="320"/>
    </location>
</feature>
<accession>A0A429Z7J3</accession>
<evidence type="ECO:0000256" key="17">
    <source>
        <dbReference type="ARBA" id="ARBA00030229"/>
    </source>
</evidence>
<proteinExistence type="predicted"/>
<evidence type="ECO:0000256" key="10">
    <source>
        <dbReference type="ARBA" id="ARBA00022553"/>
    </source>
</evidence>
<keyword evidence="9" id="KW-0963">Cytoplasm</keyword>
<dbReference type="PROSITE" id="PS51096">
    <property type="entry name" value="PTS_EIIA_TYPE_4"/>
    <property type="match status" value="1"/>
</dbReference>
<evidence type="ECO:0000259" key="19">
    <source>
        <dbReference type="PROSITE" id="PS51096"/>
    </source>
</evidence>
<dbReference type="GO" id="GO:0016301">
    <property type="term" value="F:kinase activity"/>
    <property type="evidence" value="ECO:0007669"/>
    <property type="project" value="UniProtKB-KW"/>
</dbReference>
<evidence type="ECO:0000256" key="18">
    <source>
        <dbReference type="ARBA" id="ARBA00032197"/>
    </source>
</evidence>
<protein>
    <recommendedName>
        <fullName evidence="6">PTS system mannose-specific EIIAB component</fullName>
        <ecNumber evidence="5">2.7.1.191</ecNumber>
    </recommendedName>
    <alternativeName>
        <fullName evidence="18">EIIAB-Man</fullName>
    </alternativeName>
    <alternativeName>
        <fullName evidence="17">EIII-Man</fullName>
    </alternativeName>
</protein>
<dbReference type="GO" id="GO:0005737">
    <property type="term" value="C:cytoplasm"/>
    <property type="evidence" value="ECO:0007669"/>
    <property type="project" value="UniProtKB-SubCell"/>
</dbReference>
<dbReference type="InterPro" id="IPR036662">
    <property type="entry name" value="PTS_EIIA_man-typ_sf"/>
</dbReference>
<comment type="subunit">
    <text evidence="4">Homodimer.</text>
</comment>
<comment type="catalytic activity">
    <reaction evidence="1">
        <text>D-mannose(out) + N(pros)-phospho-L-histidyl-[protein] = D-mannose 6-phosphate(in) + L-histidyl-[protein]</text>
        <dbReference type="Rhea" id="RHEA:49232"/>
        <dbReference type="Rhea" id="RHEA-COMP:9745"/>
        <dbReference type="Rhea" id="RHEA-COMP:9746"/>
        <dbReference type="ChEBI" id="CHEBI:4208"/>
        <dbReference type="ChEBI" id="CHEBI:29979"/>
        <dbReference type="ChEBI" id="CHEBI:58735"/>
        <dbReference type="ChEBI" id="CHEBI:64837"/>
        <dbReference type="EC" id="2.7.1.191"/>
    </reaction>
</comment>
<dbReference type="InterPro" id="IPR036667">
    <property type="entry name" value="PTS_IIB_sorbose-sp_sf"/>
</dbReference>
<dbReference type="Proteomes" id="UP000277864">
    <property type="component" value="Unassembled WGS sequence"/>
</dbReference>
<evidence type="ECO:0000256" key="11">
    <source>
        <dbReference type="ARBA" id="ARBA00022597"/>
    </source>
</evidence>
<keyword evidence="14" id="KW-0418">Kinase</keyword>
<keyword evidence="8" id="KW-1003">Cell membrane</keyword>
<dbReference type="OrthoDB" id="9788818at2"/>
<dbReference type="SUPFAM" id="SSF53062">
    <property type="entry name" value="PTS system fructose IIA component-like"/>
    <property type="match status" value="1"/>
</dbReference>
<dbReference type="Pfam" id="PF03610">
    <property type="entry name" value="EIIA-man"/>
    <property type="match status" value="1"/>
</dbReference>
<dbReference type="GO" id="GO:0009401">
    <property type="term" value="P:phosphoenolpyruvate-dependent sugar phosphotransferase system"/>
    <property type="evidence" value="ECO:0007669"/>
    <property type="project" value="UniProtKB-KW"/>
</dbReference>
<reference evidence="21 22" key="1">
    <citation type="submission" date="2018-03" db="EMBL/GenBank/DDBJ databases">
        <authorList>
            <person name="Gulvik C.A."/>
        </authorList>
    </citation>
    <scope>NUCLEOTIDE SEQUENCE [LARGE SCALE GENOMIC DNA]</scope>
    <source>
        <strain evidence="21 22">JCM 31581</strain>
    </source>
</reference>
<evidence type="ECO:0000256" key="7">
    <source>
        <dbReference type="ARBA" id="ARBA00022448"/>
    </source>
</evidence>
<evidence type="ECO:0000256" key="9">
    <source>
        <dbReference type="ARBA" id="ARBA00022490"/>
    </source>
</evidence>
<dbReference type="Gene3D" id="3.40.50.510">
    <property type="entry name" value="Phosphotransferase system, mannose-type IIA component"/>
    <property type="match status" value="1"/>
</dbReference>
<evidence type="ECO:0000259" key="20">
    <source>
        <dbReference type="PROSITE" id="PS51101"/>
    </source>
</evidence>
<dbReference type="AlphaFoldDB" id="A0A429Z7J3"/>
<comment type="caution">
    <text evidence="21">The sequence shown here is derived from an EMBL/GenBank/DDBJ whole genome shotgun (WGS) entry which is preliminary data.</text>
</comment>
<evidence type="ECO:0000256" key="1">
    <source>
        <dbReference type="ARBA" id="ARBA00000514"/>
    </source>
</evidence>
<keyword evidence="15" id="KW-0472">Membrane</keyword>
<dbReference type="Gene3D" id="3.40.35.10">
    <property type="entry name" value="Phosphotransferase system, sorbose subfamily IIB component"/>
    <property type="match status" value="1"/>
</dbReference>
<evidence type="ECO:0000256" key="6">
    <source>
        <dbReference type="ARBA" id="ARBA00021685"/>
    </source>
</evidence>
<dbReference type="RefSeq" id="WP_125942310.1">
    <property type="nucleotide sequence ID" value="NZ_PXZH01000001.1"/>
</dbReference>
<keyword evidence="7" id="KW-0813">Transport</keyword>
<evidence type="ECO:0000313" key="22">
    <source>
        <dbReference type="Proteomes" id="UP000277864"/>
    </source>
</evidence>
<dbReference type="PANTHER" id="PTHR33799">
    <property type="entry name" value="PTS PERMEASE-RELATED-RELATED"/>
    <property type="match status" value="1"/>
</dbReference>
<evidence type="ECO:0000256" key="14">
    <source>
        <dbReference type="ARBA" id="ARBA00022777"/>
    </source>
</evidence>
<evidence type="ECO:0000313" key="21">
    <source>
        <dbReference type="EMBL" id="RST89699.1"/>
    </source>
</evidence>
<dbReference type="EC" id="2.7.1.191" evidence="5"/>
<evidence type="ECO:0000256" key="2">
    <source>
        <dbReference type="ARBA" id="ARBA00004236"/>
    </source>
</evidence>
<evidence type="ECO:0000256" key="16">
    <source>
        <dbReference type="ARBA" id="ARBA00023757"/>
    </source>
</evidence>
<evidence type="ECO:0000256" key="3">
    <source>
        <dbReference type="ARBA" id="ARBA00004496"/>
    </source>
</evidence>
<sequence length="320" mass="35601">MKKFVIASHGTLAKGMRQTLELFVGNDLDITYMSAYIEGEKDIGEQINTYVSSLSHEDQVVVFTDMYGGSVNQKFTLAAEGYPQMFIVAGFNLPVMLEIIYGADTYTRENLQQFIEKGQEAMQLVEPKEKLEQNAPKNDNQLTTDLTEKEETKPLAANGIMPTTLRVDERLIHGQIAMVWSKALNLEGILVANDEVSQNDTQQMALKMAVPSGIKVLIRSVDEAGEILQDLRAPNKRLLVLVKTIKDAVRLAEQVPNMSYINIGNVGKAVTGEKETLTQFVMLTAEERQSLAELVAIYPETALQNVPSDKKELAQTFLEN</sequence>
<keyword evidence="22" id="KW-1185">Reference proteome</keyword>
<dbReference type="InterPro" id="IPR033887">
    <property type="entry name" value="PTS_IIA_man"/>
</dbReference>
<name>A0A429Z7J3_9ENTE</name>
<dbReference type="GO" id="GO:0005886">
    <property type="term" value="C:plasma membrane"/>
    <property type="evidence" value="ECO:0007669"/>
    <property type="project" value="UniProtKB-SubCell"/>
</dbReference>
<keyword evidence="12" id="KW-0808">Transferase</keyword>
<gene>
    <name evidence="21" type="ORF">C7P63_01070</name>
</gene>
<dbReference type="CDD" id="cd00006">
    <property type="entry name" value="PTS_IIA_man"/>
    <property type="match status" value="1"/>
</dbReference>
<dbReference type="Pfam" id="PF03830">
    <property type="entry name" value="PTSIIB_sorb"/>
    <property type="match status" value="1"/>
</dbReference>